<dbReference type="OrthoDB" id="29024at2759"/>
<evidence type="ECO:0000313" key="10">
    <source>
        <dbReference type="Proteomes" id="UP000799302"/>
    </source>
</evidence>
<feature type="compositionally biased region" description="Low complexity" evidence="5">
    <location>
        <begin position="35"/>
        <end position="73"/>
    </location>
</feature>
<dbReference type="InterPro" id="IPR021418">
    <property type="entry name" value="THO_THOC2_C"/>
</dbReference>
<evidence type="ECO:0000256" key="3">
    <source>
        <dbReference type="ARBA" id="ARBA00019596"/>
    </source>
</evidence>
<dbReference type="GO" id="GO:0006406">
    <property type="term" value="P:mRNA export from nucleus"/>
    <property type="evidence" value="ECO:0007669"/>
    <property type="project" value="InterPro"/>
</dbReference>
<dbReference type="Pfam" id="PF11262">
    <property type="entry name" value="Tho2"/>
    <property type="match status" value="1"/>
</dbReference>
<feature type="domain" description="THO complex subunit 2 N-terminal" evidence="8">
    <location>
        <begin position="124"/>
        <end position="845"/>
    </location>
</feature>
<proteinExistence type="inferred from homology"/>
<dbReference type="InterPro" id="IPR040007">
    <property type="entry name" value="Tho2"/>
</dbReference>
<dbReference type="InterPro" id="IPR021726">
    <property type="entry name" value="THO_THOC2_N"/>
</dbReference>
<evidence type="ECO:0000256" key="4">
    <source>
        <dbReference type="ARBA" id="ARBA00023242"/>
    </source>
</evidence>
<feature type="compositionally biased region" description="Basic and acidic residues" evidence="5">
    <location>
        <begin position="574"/>
        <end position="583"/>
    </location>
</feature>
<feature type="compositionally biased region" description="Basic and acidic residues" evidence="5">
    <location>
        <begin position="2266"/>
        <end position="2281"/>
    </location>
</feature>
<feature type="compositionally biased region" description="Basic and acidic residues" evidence="5">
    <location>
        <begin position="1623"/>
        <end position="1641"/>
    </location>
</feature>
<feature type="compositionally biased region" description="Polar residues" evidence="5">
    <location>
        <begin position="2116"/>
        <end position="2125"/>
    </location>
</feature>
<feature type="compositionally biased region" description="Basic and acidic residues" evidence="5">
    <location>
        <begin position="1915"/>
        <end position="1930"/>
    </location>
</feature>
<feature type="domain" description="THO complex subunitTHOC2 N-terminal" evidence="7">
    <location>
        <begin position="847"/>
        <end position="922"/>
    </location>
</feature>
<dbReference type="GO" id="GO:0000445">
    <property type="term" value="C:THO complex part of transcription export complex"/>
    <property type="evidence" value="ECO:0007669"/>
    <property type="project" value="TreeGrafter"/>
</dbReference>
<feature type="compositionally biased region" description="Basic and acidic residues" evidence="5">
    <location>
        <begin position="1702"/>
        <end position="1725"/>
    </location>
</feature>
<comment type="subcellular location">
    <subcellularLocation>
        <location evidence="1">Nucleus</location>
    </subcellularLocation>
</comment>
<name>A0A6A6U2Y2_9PEZI</name>
<organism evidence="9 10">
    <name type="scientific">Microthyrium microscopicum</name>
    <dbReference type="NCBI Taxonomy" id="703497"/>
    <lineage>
        <taxon>Eukaryota</taxon>
        <taxon>Fungi</taxon>
        <taxon>Dikarya</taxon>
        <taxon>Ascomycota</taxon>
        <taxon>Pezizomycotina</taxon>
        <taxon>Dothideomycetes</taxon>
        <taxon>Dothideomycetes incertae sedis</taxon>
        <taxon>Microthyriales</taxon>
        <taxon>Microthyriaceae</taxon>
        <taxon>Microthyrium</taxon>
    </lineage>
</organism>
<feature type="compositionally biased region" description="Basic and acidic residues" evidence="5">
    <location>
        <begin position="1653"/>
        <end position="1662"/>
    </location>
</feature>
<feature type="region of interest" description="Disordered" evidence="5">
    <location>
        <begin position="1"/>
        <end position="103"/>
    </location>
</feature>
<protein>
    <recommendedName>
        <fullName evidence="3">THO complex subunit 2</fullName>
    </recommendedName>
</protein>
<dbReference type="PANTHER" id="PTHR21597:SF0">
    <property type="entry name" value="THO COMPLEX SUBUNIT 2"/>
    <property type="match status" value="1"/>
</dbReference>
<dbReference type="EMBL" id="MU004239">
    <property type="protein sequence ID" value="KAF2666280.1"/>
    <property type="molecule type" value="Genomic_DNA"/>
</dbReference>
<dbReference type="GO" id="GO:0006397">
    <property type="term" value="P:mRNA processing"/>
    <property type="evidence" value="ECO:0007669"/>
    <property type="project" value="InterPro"/>
</dbReference>
<evidence type="ECO:0000256" key="1">
    <source>
        <dbReference type="ARBA" id="ARBA00004123"/>
    </source>
</evidence>
<feature type="compositionally biased region" description="Polar residues" evidence="5">
    <location>
        <begin position="1663"/>
        <end position="1682"/>
    </location>
</feature>
<evidence type="ECO:0000259" key="7">
    <source>
        <dbReference type="Pfam" id="PF11732"/>
    </source>
</evidence>
<feature type="domain" description="THO complex subunitTHOC2 C-terminal" evidence="6">
    <location>
        <begin position="1211"/>
        <end position="1528"/>
    </location>
</feature>
<comment type="similarity">
    <text evidence="2">Belongs to the THOC2 family.</text>
</comment>
<dbReference type="Proteomes" id="UP000799302">
    <property type="component" value="Unassembled WGS sequence"/>
</dbReference>
<dbReference type="GO" id="GO:0003729">
    <property type="term" value="F:mRNA binding"/>
    <property type="evidence" value="ECO:0007669"/>
    <property type="project" value="TreeGrafter"/>
</dbReference>
<feature type="compositionally biased region" description="Basic and acidic residues" evidence="5">
    <location>
        <begin position="1732"/>
        <end position="1745"/>
    </location>
</feature>
<evidence type="ECO:0000259" key="8">
    <source>
        <dbReference type="Pfam" id="PF16134"/>
    </source>
</evidence>
<feature type="compositionally biased region" description="Basic and acidic residues" evidence="5">
    <location>
        <begin position="2246"/>
        <end position="2257"/>
    </location>
</feature>
<evidence type="ECO:0000256" key="5">
    <source>
        <dbReference type="SAM" id="MobiDB-lite"/>
    </source>
</evidence>
<dbReference type="Pfam" id="PF11732">
    <property type="entry name" value="Thoc2"/>
    <property type="match status" value="1"/>
</dbReference>
<feature type="compositionally biased region" description="Basic and acidic residues" evidence="5">
    <location>
        <begin position="1765"/>
        <end position="1903"/>
    </location>
</feature>
<evidence type="ECO:0000256" key="2">
    <source>
        <dbReference type="ARBA" id="ARBA00007857"/>
    </source>
</evidence>
<feature type="compositionally biased region" description="Polar residues" evidence="5">
    <location>
        <begin position="1575"/>
        <end position="1589"/>
    </location>
</feature>
<dbReference type="Pfam" id="PF16134">
    <property type="entry name" value="THOC2_N"/>
    <property type="match status" value="1"/>
</dbReference>
<keyword evidence="10" id="KW-1185">Reference proteome</keyword>
<feature type="compositionally biased region" description="Pro residues" evidence="5">
    <location>
        <begin position="2214"/>
        <end position="2227"/>
    </location>
</feature>
<sequence>MAPKRKNNDSAAGSNRPSPHRPQNLDLARQSQNDSNGRNTRRGGPNRSSGRTANSAKAPTTSSTPTPTLPANTESPTLPKPATPSLQKPSTQAPAPVVKPDTPANTAPAAPVWINTLPFYPEFVTKERIAQWKTSGRKFIHEKGVELLASGDNMDINPLFIEIMRAAFLERLDPVLAGDVIKEILKEDKAPRDYRSPSIFFIEVFSNLTEAGLPNPSKVFAFLEATGISPSDMRERLDISTLTQLGMVRQSFSQYGTRHSTNVLYKQTTYNILREDTEGYAKLIEGYYKAALSGPPTAELVSDAFQKVKSLIGAFNLDSGRALDITLDVFGDLLVARFRFFVRYLRASSFWPPSRTVEGIDRYDPGFSSLPWWSALSYPGDSSTTEEDKIRLQDLKQKRDVHFWDRVRRLGIRAFFELGGRQIASDFEIQQAEMSIDSQDLDRVWIAKTKTFPPEGNKMAAQLLGNKLRGYASGDREEGAQIPDNLIWLATLLVHIGFISLRDLYPHLYPLEGDLEKVKALLTKEKNERELKKRPGGGMNALLMAGALPDDTNSAPLRLREVERKPAAQADSQVPKEEAEKIPEEPRNQKLLLLESLLLIGAIPDALFIIGEHPWLLELCPSIMQYIHRILHYSVAKVYDSTKEASEINISEAQKDHVMSEPSAFPRNSLKAISSEPRRTKRWGKLDSFDASKEADYKFYWEDWSDNVPICQTVDDIFALCSTFLNLSGVRIGEDVELLTKLARIGITSINEDNSEANVERWVDLCKRILVPALSFTKSNPGAVNQVWDLVRNFPIAVRYGIYTEWFQGTTSKLPALKDQFTLAEAETKDILKRISKQNTKEMARSLAKVATSSPGIVFRATLNQIEAYGNLIPVVIECARYFTTMGYDILTWSILTALGGGSRSRMQSDGMLTNPWLRQLASFAGDVCKRYTVMNPSPILRYVANQLEHKKSEDLEILQQIISSMAGIRPENLFSMEQVQYLMGGKTFRDKVLQDLQDKRHDPKLPTKRLIRSLQESELVAPLLILLAHERESYIFRPSTENMPSKVLSKNADKLHHAFVQYLETLQTNLSIQDFSATIPAVDQLIKQYGIRPPIAFLISRDILRQRLEEHRQAVKAAKLNGKVDTPNDGDLEMADGNKTGQEAVPTAASAQADDLEAKNTEISNGDVTMKDVSASSATQTSVTPPLLRDPSMTSLIDKMRGTFEPNYEDTMSVAFYVWFWQLNTTDFYWPQKSYDMEQAKIKDRTDELKTERLPGTTKASRDAEIVKLNARNDVIIKEKTAQAMHITVVRRDLRKEKDTWFAHVSLSDSKTLCNNIIQELILPRALLSPFDALYACKWIFLIHALGTPGFRTIHIIDKMFNTNFLTSVITSCTAREVDNFGWFLNELLSTLATWHTKQKPIRGSNEKPKEPTDIYEEQAIGTKKDLSGFCTKVNDDMSPAIHLSWQDYRRLLFKWHGQLQTSLTQLLTAGEYMGVRNAVSVLKVVQAQYPATAYHYNKLKVNLESLVANDHRGDVRLVSDSCLSELKKREKLMVTSDSFRTLADNAKPSKSESAQPSNTEKKDLNPAVPEFKPTSTIDSKTAPSSSGEVEDGEIDDAKKAAIQALANSNAAKPDTSIPKSADVKDAPVEPKEKRPETKSSENTQSASTARQEVHKSRRAGDNSNSVPINRQNNGEASSRNGMRRPGSQLPPPPAQHALPRRPDGEIPKDQITHHSNERNKERPSYGNDSRGPEAPRDAPRGRIQDPAGHRSQNRTPEPSVARGNRDMLREPPRDAHPPRDPYPRDPYQRDPRETNLRDPRDAHVRDPRDAHVRDPRETHVRDLRDMHQRDPRDPYSPRDPHSSRENHAMRDNHPRDVPPPRETQASRESHVSRDGAIPRDPHASRDAREPRGPPPMRDTRQNIRAPDQVESSAPKDRGYDMSRLHPDGSRPQATSQRQRDPPPPPPREPPVNAERAAIIDHAPSGPRLDSRRGDLFQQASKPRAPLDPRDGRLSGQEFAGPPRLPASQDPNYGRLNPIPDATPSGPRSRPAQGARGGRVPPSPTTDRPAYSGPQGPELGGGGIHPSRLGNIPNDGPNSQASLPSPVGPPSGPRGGRQPAGNFNSGPAPSGGRRTLQNLNQHLQQAGGRPTAPQQQVPQPSRRQRSRSRSPRREREDHRVREELPPTDRDSRRNTRGATRDGRDDREQEPTSHRRDNRRGRETRNNGDMARAPLPPQQVPPPPRGMPPRNGEMDGRGPSRGSGANERRDDGRDGRDTRKRTRQAGAEDPHADNKRPRRGD</sequence>
<feature type="compositionally biased region" description="Polar residues" evidence="5">
    <location>
        <begin position="1642"/>
        <end position="1652"/>
    </location>
</feature>
<evidence type="ECO:0000259" key="6">
    <source>
        <dbReference type="Pfam" id="PF11262"/>
    </source>
</evidence>
<reference evidence="9" key="1">
    <citation type="journal article" date="2020" name="Stud. Mycol.">
        <title>101 Dothideomycetes genomes: a test case for predicting lifestyles and emergence of pathogens.</title>
        <authorList>
            <person name="Haridas S."/>
            <person name="Albert R."/>
            <person name="Binder M."/>
            <person name="Bloem J."/>
            <person name="Labutti K."/>
            <person name="Salamov A."/>
            <person name="Andreopoulos B."/>
            <person name="Baker S."/>
            <person name="Barry K."/>
            <person name="Bills G."/>
            <person name="Bluhm B."/>
            <person name="Cannon C."/>
            <person name="Castanera R."/>
            <person name="Culley D."/>
            <person name="Daum C."/>
            <person name="Ezra D."/>
            <person name="Gonzalez J."/>
            <person name="Henrissat B."/>
            <person name="Kuo A."/>
            <person name="Liang C."/>
            <person name="Lipzen A."/>
            <person name="Lutzoni F."/>
            <person name="Magnuson J."/>
            <person name="Mondo S."/>
            <person name="Nolan M."/>
            <person name="Ohm R."/>
            <person name="Pangilinan J."/>
            <person name="Park H.-J."/>
            <person name="Ramirez L."/>
            <person name="Alfaro M."/>
            <person name="Sun H."/>
            <person name="Tritt A."/>
            <person name="Yoshinaga Y."/>
            <person name="Zwiers L.-H."/>
            <person name="Turgeon B."/>
            <person name="Goodwin S."/>
            <person name="Spatafora J."/>
            <person name="Crous P."/>
            <person name="Grigoriev I."/>
        </authorList>
    </citation>
    <scope>NUCLEOTIDE SEQUENCE</scope>
    <source>
        <strain evidence="9">CBS 115976</strain>
    </source>
</reference>
<dbReference type="PANTHER" id="PTHR21597">
    <property type="entry name" value="THO2 PROTEIN"/>
    <property type="match status" value="1"/>
</dbReference>
<feature type="region of interest" description="Disordered" evidence="5">
    <location>
        <begin position="563"/>
        <end position="583"/>
    </location>
</feature>
<gene>
    <name evidence="9" type="ORF">BT63DRAFT_458641</name>
</gene>
<accession>A0A6A6U2Y2</accession>
<feature type="region of interest" description="Disordered" evidence="5">
    <location>
        <begin position="1541"/>
        <end position="2281"/>
    </location>
</feature>
<evidence type="ECO:0000313" key="9">
    <source>
        <dbReference type="EMBL" id="KAF2666280.1"/>
    </source>
</evidence>
<dbReference type="InterPro" id="IPR032302">
    <property type="entry name" value="THOC2_N"/>
</dbReference>
<feature type="compositionally biased region" description="Low complexity" evidence="5">
    <location>
        <begin position="1602"/>
        <end position="1613"/>
    </location>
</feature>
<feature type="compositionally biased region" description="Polar residues" evidence="5">
    <location>
        <begin position="84"/>
        <end position="93"/>
    </location>
</feature>
<keyword evidence="4" id="KW-0539">Nucleus</keyword>
<feature type="compositionally biased region" description="Basic and acidic residues" evidence="5">
    <location>
        <begin position="2152"/>
        <end position="2206"/>
    </location>
</feature>